<dbReference type="OrthoDB" id="5295305at2"/>
<organism evidence="2 3">
    <name type="scientific">Octadecabacter ascidiaceicola</name>
    <dbReference type="NCBI Taxonomy" id="1655543"/>
    <lineage>
        <taxon>Bacteria</taxon>
        <taxon>Pseudomonadati</taxon>
        <taxon>Pseudomonadota</taxon>
        <taxon>Alphaproteobacteria</taxon>
        <taxon>Rhodobacterales</taxon>
        <taxon>Roseobacteraceae</taxon>
        <taxon>Octadecabacter</taxon>
    </lineage>
</organism>
<reference evidence="3" key="1">
    <citation type="submission" date="2017-05" db="EMBL/GenBank/DDBJ databases">
        <authorList>
            <person name="Rodrigo-Torres L."/>
            <person name="Arahal R. D."/>
            <person name="Lucena T."/>
        </authorList>
    </citation>
    <scope>NUCLEOTIDE SEQUENCE [LARGE SCALE GENOMIC DNA]</scope>
    <source>
        <strain evidence="3">CECT 8868</strain>
    </source>
</reference>
<sequence>MGQLSARPAAGVGAFGGIVVNKIERPIGHKVAFAEAEFPTDETLIGRYVRMEKIDLETHGPALWARMVGEDHLWDYLYEEVPKDEAEFFAGLRVSIGRADWSGYAVCLPDGSPVGYAFYLNIVPSMGTIEVGNINFSPALQRTPAATEAMFLMMQNAFDLGYRRYEWKCNALNAPSRRAAQRLGFSWEGIFRQHLIVKGRNRDTAWLAMTDGEWPALKAAFQTWLAPDNFDADGHQRQALRALTTPCRAASDPDQAG</sequence>
<evidence type="ECO:0000313" key="2">
    <source>
        <dbReference type="EMBL" id="SMX33728.1"/>
    </source>
</evidence>
<dbReference type="GO" id="GO:0008999">
    <property type="term" value="F:protein-N-terminal-alanine acetyltransferase activity"/>
    <property type="evidence" value="ECO:0007669"/>
    <property type="project" value="TreeGrafter"/>
</dbReference>
<dbReference type="InterPro" id="IPR051908">
    <property type="entry name" value="Ribosomal_N-acetyltransferase"/>
</dbReference>
<dbReference type="PANTHER" id="PTHR43441:SF2">
    <property type="entry name" value="FAMILY ACETYLTRANSFERASE, PUTATIVE (AFU_ORTHOLOGUE AFUA_7G00850)-RELATED"/>
    <property type="match status" value="1"/>
</dbReference>
<name>A0A238JSS4_9RHOB</name>
<dbReference type="SUPFAM" id="SSF55729">
    <property type="entry name" value="Acyl-CoA N-acyltransferases (Nat)"/>
    <property type="match status" value="1"/>
</dbReference>
<proteinExistence type="predicted"/>
<keyword evidence="3" id="KW-1185">Reference proteome</keyword>
<dbReference type="PANTHER" id="PTHR43441">
    <property type="entry name" value="RIBOSOMAL-PROTEIN-SERINE ACETYLTRANSFERASE"/>
    <property type="match status" value="1"/>
</dbReference>
<dbReference type="InterPro" id="IPR000182">
    <property type="entry name" value="GNAT_dom"/>
</dbReference>
<evidence type="ECO:0000259" key="1">
    <source>
        <dbReference type="PROSITE" id="PS51186"/>
    </source>
</evidence>
<gene>
    <name evidence="2" type="ORF">OCA8868_01009</name>
</gene>
<protein>
    <recommendedName>
        <fullName evidence="1">N-acetyltransferase domain-containing protein</fullName>
    </recommendedName>
</protein>
<evidence type="ECO:0000313" key="3">
    <source>
        <dbReference type="Proteomes" id="UP000203464"/>
    </source>
</evidence>
<dbReference type="GO" id="GO:0005737">
    <property type="term" value="C:cytoplasm"/>
    <property type="evidence" value="ECO:0007669"/>
    <property type="project" value="TreeGrafter"/>
</dbReference>
<dbReference type="AlphaFoldDB" id="A0A238JSS4"/>
<dbReference type="EMBL" id="FXYD01000001">
    <property type="protein sequence ID" value="SMX33728.1"/>
    <property type="molecule type" value="Genomic_DNA"/>
</dbReference>
<dbReference type="Pfam" id="PF13302">
    <property type="entry name" value="Acetyltransf_3"/>
    <property type="match status" value="1"/>
</dbReference>
<dbReference type="PROSITE" id="PS51186">
    <property type="entry name" value="GNAT"/>
    <property type="match status" value="1"/>
</dbReference>
<accession>A0A238JSS4</accession>
<dbReference type="Proteomes" id="UP000203464">
    <property type="component" value="Unassembled WGS sequence"/>
</dbReference>
<dbReference type="FunFam" id="3.40.630.30:FF:000047">
    <property type="entry name" value="Acetyltransferase, GNAT family"/>
    <property type="match status" value="1"/>
</dbReference>
<dbReference type="GO" id="GO:1990189">
    <property type="term" value="F:protein N-terminal-serine acetyltransferase activity"/>
    <property type="evidence" value="ECO:0007669"/>
    <property type="project" value="TreeGrafter"/>
</dbReference>
<feature type="domain" description="N-acetyltransferase" evidence="1">
    <location>
        <begin position="54"/>
        <end position="203"/>
    </location>
</feature>
<dbReference type="Gene3D" id="3.40.630.30">
    <property type="match status" value="1"/>
</dbReference>
<dbReference type="InterPro" id="IPR016181">
    <property type="entry name" value="Acyl_CoA_acyltransferase"/>
</dbReference>